<dbReference type="InParanoid" id="A0A2K3DGA2"/>
<dbReference type="Gramene" id="PNW79552">
    <property type="protein sequence ID" value="PNW79552"/>
    <property type="gene ID" value="CHLRE_08g358561v5"/>
</dbReference>
<protein>
    <submittedName>
        <fullName evidence="2">Uncharacterized protein</fullName>
    </submittedName>
</protein>
<accession>A0A2K3DGA2</accession>
<evidence type="ECO:0000313" key="3">
    <source>
        <dbReference type="Proteomes" id="UP000006906"/>
    </source>
</evidence>
<sequence length="253" mass="27241">MTRFKNCGAAVVLPCAPAWSFGGKHKGDELSPGPGAGAYPDATDWNTASTRFGGPPGLQNRPWQNSSAPYTGQRYLRPDYLSQNPKGPAWSFGQRNGKDNGLGPGVGAYSPNTNTFNFGRQRHSTWGPPPRPRPPSAPPRQRPESPDRRKSRMPPGFSFKGKYPPGRNTDSPGPAYNPCCGKGGCCDACDKYRGPSFGIRHAIHQEPPVPPPDWYHVGCSTLGAAAAGCNSGEDANYHRPTRRDHAYASGIRP</sequence>
<dbReference type="KEGG" id="cre:CHLRE_08g358561v5"/>
<keyword evidence="3" id="KW-1185">Reference proteome</keyword>
<feature type="compositionally biased region" description="Polar residues" evidence="1">
    <location>
        <begin position="61"/>
        <end position="70"/>
    </location>
</feature>
<dbReference type="Proteomes" id="UP000006906">
    <property type="component" value="Chromosome 8"/>
</dbReference>
<dbReference type="ExpressionAtlas" id="A0A2K3DGA2">
    <property type="expression patterns" value="baseline"/>
</dbReference>
<evidence type="ECO:0000256" key="1">
    <source>
        <dbReference type="SAM" id="MobiDB-lite"/>
    </source>
</evidence>
<evidence type="ECO:0000313" key="2">
    <source>
        <dbReference type="EMBL" id="PNW79552.1"/>
    </source>
</evidence>
<organism evidence="2 3">
    <name type="scientific">Chlamydomonas reinhardtii</name>
    <name type="common">Chlamydomonas smithii</name>
    <dbReference type="NCBI Taxonomy" id="3055"/>
    <lineage>
        <taxon>Eukaryota</taxon>
        <taxon>Viridiplantae</taxon>
        <taxon>Chlorophyta</taxon>
        <taxon>core chlorophytes</taxon>
        <taxon>Chlorophyceae</taxon>
        <taxon>CS clade</taxon>
        <taxon>Chlamydomonadales</taxon>
        <taxon>Chlamydomonadaceae</taxon>
        <taxon>Chlamydomonas</taxon>
    </lineage>
</organism>
<dbReference type="GeneID" id="5729250"/>
<feature type="region of interest" description="Disordered" evidence="1">
    <location>
        <begin position="233"/>
        <end position="253"/>
    </location>
</feature>
<dbReference type="EMBL" id="CM008969">
    <property type="protein sequence ID" value="PNW79552.1"/>
    <property type="molecule type" value="Genomic_DNA"/>
</dbReference>
<gene>
    <name evidence="2" type="ORF">CHLRE_08g358561v5</name>
</gene>
<dbReference type="OrthoDB" id="525062at2759"/>
<reference evidence="2 3" key="1">
    <citation type="journal article" date="2007" name="Science">
        <title>The Chlamydomonas genome reveals the evolution of key animal and plant functions.</title>
        <authorList>
            <person name="Merchant S.S."/>
            <person name="Prochnik S.E."/>
            <person name="Vallon O."/>
            <person name="Harris E.H."/>
            <person name="Karpowicz S.J."/>
            <person name="Witman G.B."/>
            <person name="Terry A."/>
            <person name="Salamov A."/>
            <person name="Fritz-Laylin L.K."/>
            <person name="Marechal-Drouard L."/>
            <person name="Marshall W.F."/>
            <person name="Qu L.H."/>
            <person name="Nelson D.R."/>
            <person name="Sanderfoot A.A."/>
            <person name="Spalding M.H."/>
            <person name="Kapitonov V.V."/>
            <person name="Ren Q."/>
            <person name="Ferris P."/>
            <person name="Lindquist E."/>
            <person name="Shapiro H."/>
            <person name="Lucas S.M."/>
            <person name="Grimwood J."/>
            <person name="Schmutz J."/>
            <person name="Cardol P."/>
            <person name="Cerutti H."/>
            <person name="Chanfreau G."/>
            <person name="Chen C.L."/>
            <person name="Cognat V."/>
            <person name="Croft M.T."/>
            <person name="Dent R."/>
            <person name="Dutcher S."/>
            <person name="Fernandez E."/>
            <person name="Fukuzawa H."/>
            <person name="Gonzalez-Ballester D."/>
            <person name="Gonzalez-Halphen D."/>
            <person name="Hallmann A."/>
            <person name="Hanikenne M."/>
            <person name="Hippler M."/>
            <person name="Inwood W."/>
            <person name="Jabbari K."/>
            <person name="Kalanon M."/>
            <person name="Kuras R."/>
            <person name="Lefebvre P.A."/>
            <person name="Lemaire S.D."/>
            <person name="Lobanov A.V."/>
            <person name="Lohr M."/>
            <person name="Manuell A."/>
            <person name="Meier I."/>
            <person name="Mets L."/>
            <person name="Mittag M."/>
            <person name="Mittelmeier T."/>
            <person name="Moroney J.V."/>
            <person name="Moseley J."/>
            <person name="Napoli C."/>
            <person name="Nedelcu A.M."/>
            <person name="Niyogi K."/>
            <person name="Novoselov S.V."/>
            <person name="Paulsen I.T."/>
            <person name="Pazour G."/>
            <person name="Purton S."/>
            <person name="Ral J.P."/>
            <person name="Riano-Pachon D.M."/>
            <person name="Riekhof W."/>
            <person name="Rymarquis L."/>
            <person name="Schroda M."/>
            <person name="Stern D."/>
            <person name="Umen J."/>
            <person name="Willows R."/>
            <person name="Wilson N."/>
            <person name="Zimmer S.L."/>
            <person name="Allmer J."/>
            <person name="Balk J."/>
            <person name="Bisova K."/>
            <person name="Chen C.J."/>
            <person name="Elias M."/>
            <person name="Gendler K."/>
            <person name="Hauser C."/>
            <person name="Lamb M.R."/>
            <person name="Ledford H."/>
            <person name="Long J.C."/>
            <person name="Minagawa J."/>
            <person name="Page M.D."/>
            <person name="Pan J."/>
            <person name="Pootakham W."/>
            <person name="Roje S."/>
            <person name="Rose A."/>
            <person name="Stahlberg E."/>
            <person name="Terauchi A.M."/>
            <person name="Yang P."/>
            <person name="Ball S."/>
            <person name="Bowler C."/>
            <person name="Dieckmann C.L."/>
            <person name="Gladyshev V.N."/>
            <person name="Green P."/>
            <person name="Jorgensen R."/>
            <person name="Mayfield S."/>
            <person name="Mueller-Roeber B."/>
            <person name="Rajamani S."/>
            <person name="Sayre R.T."/>
            <person name="Brokstein P."/>
            <person name="Dubchak I."/>
            <person name="Goodstein D."/>
            <person name="Hornick L."/>
            <person name="Huang Y.W."/>
            <person name="Jhaveri J."/>
            <person name="Luo Y."/>
            <person name="Martinez D."/>
            <person name="Ngau W.C."/>
            <person name="Otillar B."/>
            <person name="Poliakov A."/>
            <person name="Porter A."/>
            <person name="Szajkowski L."/>
            <person name="Werner G."/>
            <person name="Zhou K."/>
            <person name="Grigoriev I.V."/>
            <person name="Rokhsar D.S."/>
            <person name="Grossman A.R."/>
        </authorList>
    </citation>
    <scope>NUCLEOTIDE SEQUENCE [LARGE SCALE GENOMIC DNA]</scope>
    <source>
        <strain evidence="3">CC-503</strain>
    </source>
</reference>
<proteinExistence type="predicted"/>
<dbReference type="RefSeq" id="XP_042921745.1">
    <property type="nucleotide sequence ID" value="XM_043064744.1"/>
</dbReference>
<feature type="region of interest" description="Disordered" evidence="1">
    <location>
        <begin position="29"/>
        <end position="169"/>
    </location>
</feature>
<dbReference type="AlphaFoldDB" id="A0A2K3DGA2"/>
<feature type="compositionally biased region" description="Pro residues" evidence="1">
    <location>
        <begin position="127"/>
        <end position="140"/>
    </location>
</feature>
<name>A0A2K3DGA2_CHLRE</name>